<proteinExistence type="predicted"/>
<name>A0A0W8EZZ8_9ZZZZ</name>
<evidence type="ECO:0000313" key="1">
    <source>
        <dbReference type="EMBL" id="KUG14145.1"/>
    </source>
</evidence>
<gene>
    <name evidence="1" type="ORF">ASZ90_016222</name>
</gene>
<sequence>MEYRGEEVVLLVLFPEGIPGEQQAMEKEQMTRLRLFIRF</sequence>
<comment type="caution">
    <text evidence="1">The sequence shown here is derived from an EMBL/GenBank/DDBJ whole genome shotgun (WGS) entry which is preliminary data.</text>
</comment>
<reference evidence="1" key="1">
    <citation type="journal article" date="2015" name="Proc. Natl. Acad. Sci. U.S.A.">
        <title>Networks of energetic and metabolic interactions define dynamics in microbial communities.</title>
        <authorList>
            <person name="Embree M."/>
            <person name="Liu J.K."/>
            <person name="Al-Bassam M.M."/>
            <person name="Zengler K."/>
        </authorList>
    </citation>
    <scope>NUCLEOTIDE SEQUENCE</scope>
</reference>
<dbReference type="AlphaFoldDB" id="A0A0W8EZZ8"/>
<protein>
    <submittedName>
        <fullName evidence="1">Uncharacterized protein</fullName>
    </submittedName>
</protein>
<dbReference type="EMBL" id="LNQE01001696">
    <property type="protein sequence ID" value="KUG14145.1"/>
    <property type="molecule type" value="Genomic_DNA"/>
</dbReference>
<accession>A0A0W8EZZ8</accession>
<organism evidence="1">
    <name type="scientific">hydrocarbon metagenome</name>
    <dbReference type="NCBI Taxonomy" id="938273"/>
    <lineage>
        <taxon>unclassified sequences</taxon>
        <taxon>metagenomes</taxon>
        <taxon>ecological metagenomes</taxon>
    </lineage>
</organism>